<keyword evidence="1" id="KW-0812">Transmembrane</keyword>
<feature type="transmembrane region" description="Helical" evidence="1">
    <location>
        <begin position="174"/>
        <end position="192"/>
    </location>
</feature>
<reference evidence="3 4" key="1">
    <citation type="submission" date="2020-03" db="EMBL/GenBank/DDBJ databases">
        <title>Hydrogenophaga sp. nov. isolated from cyanobacterial mat.</title>
        <authorList>
            <person name="Thorat V."/>
            <person name="Kirdat K."/>
            <person name="Tiwarekar B."/>
            <person name="Costa E.D."/>
            <person name="Yadav A."/>
        </authorList>
    </citation>
    <scope>NUCLEOTIDE SEQUENCE [LARGE SCALE GENOMIC DNA]</scope>
    <source>
        <strain evidence="3 4">BA0156</strain>
    </source>
</reference>
<accession>A0A6G8IFM4</accession>
<dbReference type="EMBL" id="CP049989">
    <property type="protein sequence ID" value="QIM51836.1"/>
    <property type="molecule type" value="Genomic_DNA"/>
</dbReference>
<protein>
    <submittedName>
        <fullName evidence="3">Histidine kinase</fullName>
    </submittedName>
</protein>
<dbReference type="AlphaFoldDB" id="A0A6G8IFM4"/>
<sequence>MNPTVNTSWDAGLVALSFAFAVAGSFVALTAAGRLRGRRGELAWSNVLTVGIALGGVGVWSMHFIGMLALRMDVGSSYSMLETFTSLLVAVGATAGSVVLAARRPDSLARLLLAGFLLGMSVVLMHYLGMFGLKIYGFIAWDMGLVGLSMLIAVVAATAALWLAFNIATLPRRIAASVVMGVAVCAMHYTGMAAAEFVCTTTERTAIPQGTGYVAVFSLPMLVIATTVMLTLMLSLDQFYQALRQNALRARRAQV</sequence>
<feature type="transmembrane region" description="Helical" evidence="1">
    <location>
        <begin position="212"/>
        <end position="236"/>
    </location>
</feature>
<keyword evidence="4" id="KW-1185">Reference proteome</keyword>
<evidence type="ECO:0000256" key="1">
    <source>
        <dbReference type="PROSITE-ProRule" id="PRU00244"/>
    </source>
</evidence>
<gene>
    <name evidence="3" type="ORF">G9Q37_06635</name>
</gene>
<name>A0A6G8IFM4_9BURK</name>
<dbReference type="GO" id="GO:0016020">
    <property type="term" value="C:membrane"/>
    <property type="evidence" value="ECO:0007669"/>
    <property type="project" value="UniProtKB-UniRule"/>
</dbReference>
<dbReference type="InterPro" id="IPR005330">
    <property type="entry name" value="MHYT_dom"/>
</dbReference>
<feature type="transmembrane region" description="Helical" evidence="1">
    <location>
        <begin position="135"/>
        <end position="162"/>
    </location>
</feature>
<proteinExistence type="predicted"/>
<dbReference type="GO" id="GO:0016301">
    <property type="term" value="F:kinase activity"/>
    <property type="evidence" value="ECO:0007669"/>
    <property type="project" value="UniProtKB-KW"/>
</dbReference>
<keyword evidence="1" id="KW-1133">Transmembrane helix</keyword>
<feature type="domain" description="MHYT" evidence="2">
    <location>
        <begin position="9"/>
        <end position="198"/>
    </location>
</feature>
<keyword evidence="1" id="KW-0472">Membrane</keyword>
<evidence type="ECO:0000259" key="2">
    <source>
        <dbReference type="PROSITE" id="PS50924"/>
    </source>
</evidence>
<evidence type="ECO:0000313" key="4">
    <source>
        <dbReference type="Proteomes" id="UP000503162"/>
    </source>
</evidence>
<feature type="transmembrane region" description="Helical" evidence="1">
    <location>
        <begin position="84"/>
        <end position="102"/>
    </location>
</feature>
<dbReference type="Pfam" id="PF03707">
    <property type="entry name" value="MHYT"/>
    <property type="match status" value="4"/>
</dbReference>
<keyword evidence="3" id="KW-0418">Kinase</keyword>
<feature type="transmembrane region" description="Helical" evidence="1">
    <location>
        <begin position="12"/>
        <end position="35"/>
    </location>
</feature>
<keyword evidence="3" id="KW-0808">Transferase</keyword>
<dbReference type="PANTHER" id="PTHR35152:SF1">
    <property type="entry name" value="DOMAIN SIGNALLING PROTEIN, PUTATIVE (AFU_ORTHOLOGUE AFUA_5G11310)-RELATED"/>
    <property type="match status" value="1"/>
</dbReference>
<dbReference type="PROSITE" id="PS50924">
    <property type="entry name" value="MHYT"/>
    <property type="match status" value="1"/>
</dbReference>
<dbReference type="PANTHER" id="PTHR35152">
    <property type="entry name" value="DOMAIN SIGNALLING PROTEIN, PUTATIVE (AFU_ORTHOLOGUE AFUA_5G11310)-RELATED"/>
    <property type="match status" value="1"/>
</dbReference>
<dbReference type="KEGG" id="hcz:G9Q37_06635"/>
<feature type="transmembrane region" description="Helical" evidence="1">
    <location>
        <begin position="109"/>
        <end position="129"/>
    </location>
</feature>
<dbReference type="Proteomes" id="UP000503162">
    <property type="component" value="Chromosome"/>
</dbReference>
<organism evidence="3 4">
    <name type="scientific">Hydrogenophaga crocea</name>
    <dbReference type="NCBI Taxonomy" id="2716225"/>
    <lineage>
        <taxon>Bacteria</taxon>
        <taxon>Pseudomonadati</taxon>
        <taxon>Pseudomonadota</taxon>
        <taxon>Betaproteobacteria</taxon>
        <taxon>Burkholderiales</taxon>
        <taxon>Comamonadaceae</taxon>
        <taxon>Hydrogenophaga</taxon>
    </lineage>
</organism>
<dbReference type="RefSeq" id="WP_166226299.1">
    <property type="nucleotide sequence ID" value="NZ_CP049989.1"/>
</dbReference>
<feature type="transmembrane region" description="Helical" evidence="1">
    <location>
        <begin position="47"/>
        <end position="72"/>
    </location>
</feature>
<evidence type="ECO:0000313" key="3">
    <source>
        <dbReference type="EMBL" id="QIM51836.1"/>
    </source>
</evidence>